<dbReference type="RefSeq" id="WP_140724863.1">
    <property type="nucleotide sequence ID" value="NZ_BNBA01000033.1"/>
</dbReference>
<protein>
    <recommendedName>
        <fullName evidence="3">DUF488 domain-containing protein</fullName>
    </recommendedName>
</protein>
<dbReference type="AlphaFoldDB" id="A0A919FAS4"/>
<dbReference type="Proteomes" id="UP000623958">
    <property type="component" value="Unassembled WGS sequence"/>
</dbReference>
<evidence type="ECO:0000313" key="2">
    <source>
        <dbReference type="Proteomes" id="UP000623958"/>
    </source>
</evidence>
<sequence length="115" mass="13174">MKVSLKRVYEPPASSDGKRILVERLWPRGMTRQAAHVDLWLKDVAPSPALRKWYGHEVAKWDAFQAKYRAELESNPALEELRRLARQGHVTLVYASKDERHNSALVLKQVLDGTA</sequence>
<dbReference type="PANTHER" id="PTHR36849">
    <property type="entry name" value="CYTOPLASMIC PROTEIN-RELATED"/>
    <property type="match status" value="1"/>
</dbReference>
<dbReference type="Pfam" id="PF22752">
    <property type="entry name" value="DUF488-N3i"/>
    <property type="match status" value="1"/>
</dbReference>
<evidence type="ECO:0000313" key="1">
    <source>
        <dbReference type="EMBL" id="GHH58922.1"/>
    </source>
</evidence>
<organism evidence="1 2">
    <name type="scientific">Xanthomonas boreopolis</name>
    <dbReference type="NCBI Taxonomy" id="86183"/>
    <lineage>
        <taxon>Bacteria</taxon>
        <taxon>Pseudomonadati</taxon>
        <taxon>Pseudomonadota</taxon>
        <taxon>Gammaproteobacteria</taxon>
        <taxon>Lysobacterales</taxon>
        <taxon>Lysobacteraceae</taxon>
        <taxon>Xanthomonas</taxon>
    </lineage>
</organism>
<comment type="caution">
    <text evidence="1">The sequence shown here is derived from an EMBL/GenBank/DDBJ whole genome shotgun (WGS) entry which is preliminary data.</text>
</comment>
<keyword evidence="2" id="KW-1185">Reference proteome</keyword>
<dbReference type="InterPro" id="IPR052552">
    <property type="entry name" value="YeaO-like"/>
</dbReference>
<reference evidence="1" key="2">
    <citation type="submission" date="2020-09" db="EMBL/GenBank/DDBJ databases">
        <authorList>
            <person name="Sun Q."/>
            <person name="Ohkuma M."/>
        </authorList>
    </citation>
    <scope>NUCLEOTIDE SEQUENCE</scope>
    <source>
        <strain evidence="1">JCM 13306</strain>
    </source>
</reference>
<reference evidence="1" key="1">
    <citation type="journal article" date="2014" name="Int. J. Syst. Evol. Microbiol.">
        <title>Complete genome sequence of Corynebacterium casei LMG S-19264T (=DSM 44701T), isolated from a smear-ripened cheese.</title>
        <authorList>
            <consortium name="US DOE Joint Genome Institute (JGI-PGF)"/>
            <person name="Walter F."/>
            <person name="Albersmeier A."/>
            <person name="Kalinowski J."/>
            <person name="Ruckert C."/>
        </authorList>
    </citation>
    <scope>NUCLEOTIDE SEQUENCE</scope>
    <source>
        <strain evidence="1">JCM 13306</strain>
    </source>
</reference>
<accession>A0A919FAS4</accession>
<gene>
    <name evidence="1" type="ORF">GCM10009090_32350</name>
</gene>
<evidence type="ECO:0008006" key="3">
    <source>
        <dbReference type="Google" id="ProtNLM"/>
    </source>
</evidence>
<proteinExistence type="predicted"/>
<name>A0A919FAS4_9XANT</name>
<dbReference type="EMBL" id="BNBA01000033">
    <property type="protein sequence ID" value="GHH58922.1"/>
    <property type="molecule type" value="Genomic_DNA"/>
</dbReference>
<dbReference type="PANTHER" id="PTHR36849:SF1">
    <property type="entry name" value="CYTOPLASMIC PROTEIN"/>
    <property type="match status" value="1"/>
</dbReference>